<proteinExistence type="predicted"/>
<evidence type="ECO:0000313" key="4">
    <source>
        <dbReference type="Proteomes" id="UP001176961"/>
    </source>
</evidence>
<evidence type="ECO:0000259" key="2">
    <source>
        <dbReference type="Pfam" id="PF21517"/>
    </source>
</evidence>
<sequence length="138" mass="16052">MLSKRDERRICKEASSNTKSVNDVKKELHLHASKTTILRCLWWSDNLVHAKTSVAPRLLPRHEDARLKFARENMALDWKKVIFSDKKKFNLDGPDSFNGYWRDLRKEPLLFSRRNSDGGSVMAWAGMSFVGSLELRFI</sequence>
<comment type="subcellular location">
    <subcellularLocation>
        <location evidence="1">Nucleus</location>
    </subcellularLocation>
</comment>
<dbReference type="SUPFAM" id="SSF46689">
    <property type="entry name" value="Homeodomain-like"/>
    <property type="match status" value="1"/>
</dbReference>
<evidence type="ECO:0000256" key="1">
    <source>
        <dbReference type="ARBA" id="ARBA00004123"/>
    </source>
</evidence>
<dbReference type="Proteomes" id="UP001176961">
    <property type="component" value="Unassembled WGS sequence"/>
</dbReference>
<reference evidence="3" key="1">
    <citation type="submission" date="2023-07" db="EMBL/GenBank/DDBJ databases">
        <authorList>
            <consortium name="CYATHOMIX"/>
        </authorList>
    </citation>
    <scope>NUCLEOTIDE SEQUENCE</scope>
    <source>
        <strain evidence="3">N/A</strain>
    </source>
</reference>
<dbReference type="GO" id="GO:0003676">
    <property type="term" value="F:nucleic acid binding"/>
    <property type="evidence" value="ECO:0007669"/>
    <property type="project" value="InterPro"/>
</dbReference>
<dbReference type="Pfam" id="PF21517">
    <property type="entry name" value="HTH_Tnp_Tc3_2_like"/>
    <property type="match status" value="1"/>
</dbReference>
<dbReference type="InterPro" id="IPR009057">
    <property type="entry name" value="Homeodomain-like_sf"/>
</dbReference>
<dbReference type="Gene3D" id="3.30.420.10">
    <property type="entry name" value="Ribonuclease H-like superfamily/Ribonuclease H"/>
    <property type="match status" value="1"/>
</dbReference>
<evidence type="ECO:0000313" key="3">
    <source>
        <dbReference type="EMBL" id="CAJ0596365.1"/>
    </source>
</evidence>
<accession>A0AA36GQB5</accession>
<dbReference type="InterPro" id="IPR048703">
    <property type="entry name" value="Tnp_Tc3-like_HTH"/>
</dbReference>
<dbReference type="AlphaFoldDB" id="A0AA36GQB5"/>
<dbReference type="GO" id="GO:0005634">
    <property type="term" value="C:nucleus"/>
    <property type="evidence" value="ECO:0007669"/>
    <property type="project" value="UniProtKB-SubCell"/>
</dbReference>
<feature type="domain" description="Transposable element Tc3 transposase-like DNA-binding HTH" evidence="2">
    <location>
        <begin position="5"/>
        <end position="41"/>
    </location>
</feature>
<dbReference type="InterPro" id="IPR036397">
    <property type="entry name" value="RNaseH_sf"/>
</dbReference>
<organism evidence="3 4">
    <name type="scientific">Cylicocyclus nassatus</name>
    <name type="common">Nematode worm</name>
    <dbReference type="NCBI Taxonomy" id="53992"/>
    <lineage>
        <taxon>Eukaryota</taxon>
        <taxon>Metazoa</taxon>
        <taxon>Ecdysozoa</taxon>
        <taxon>Nematoda</taxon>
        <taxon>Chromadorea</taxon>
        <taxon>Rhabditida</taxon>
        <taxon>Rhabditina</taxon>
        <taxon>Rhabditomorpha</taxon>
        <taxon>Strongyloidea</taxon>
        <taxon>Strongylidae</taxon>
        <taxon>Cylicocyclus</taxon>
    </lineage>
</organism>
<name>A0AA36GQB5_CYLNA</name>
<comment type="caution">
    <text evidence="3">The sequence shown here is derived from an EMBL/GenBank/DDBJ whole genome shotgun (WGS) entry which is preliminary data.</text>
</comment>
<keyword evidence="4" id="KW-1185">Reference proteome</keyword>
<gene>
    <name evidence="3" type="ORF">CYNAS_LOCUS8348</name>
</gene>
<dbReference type="EMBL" id="CATQJL010000112">
    <property type="protein sequence ID" value="CAJ0596365.1"/>
    <property type="molecule type" value="Genomic_DNA"/>
</dbReference>
<protein>
    <recommendedName>
        <fullName evidence="2">Transposable element Tc3 transposase-like DNA-binding HTH domain-containing protein</fullName>
    </recommendedName>
</protein>
<dbReference type="Gene3D" id="1.10.10.10">
    <property type="entry name" value="Winged helix-like DNA-binding domain superfamily/Winged helix DNA-binding domain"/>
    <property type="match status" value="1"/>
</dbReference>
<dbReference type="InterPro" id="IPR036388">
    <property type="entry name" value="WH-like_DNA-bd_sf"/>
</dbReference>